<evidence type="ECO:0000313" key="1">
    <source>
        <dbReference type="EMBL" id="AOV08130.1"/>
    </source>
</evidence>
<dbReference type="EMBL" id="CP017560">
    <property type="protein sequence ID" value="AOV08130.1"/>
    <property type="molecule type" value="Genomic_DNA"/>
</dbReference>
<sequence>MKEAKDRAEKASKLLAGYAEKHTSVVLVGHVFYYANHKRTSESGCYNRAQILFQKCARLRTS</sequence>
<dbReference type="AlphaFoldDB" id="A0A1D8JHD7"/>
<keyword evidence="2" id="KW-1185">Reference proteome</keyword>
<evidence type="ECO:0000313" key="2">
    <source>
        <dbReference type="Proteomes" id="UP000185746"/>
    </source>
</evidence>
<protein>
    <submittedName>
        <fullName evidence="1">Uncharacterized protein</fullName>
    </submittedName>
</protein>
<proteinExistence type="predicted"/>
<reference evidence="1 2" key="1">
    <citation type="submission" date="2016-09" db="EMBL/GenBank/DDBJ databases">
        <title>Complete genome sequence of the Lysinibacillus sphaericus LMG 22257, a specie of Bacillus with ureolytic activity that can effectively biodeposit calcium carbonate.</title>
        <authorList>
            <person name="Yan W."/>
        </authorList>
    </citation>
    <scope>NUCLEOTIDE SEQUENCE [LARGE SCALE GENOMIC DNA]</scope>
    <source>
        <strain evidence="1 2">LMG 22257</strain>
    </source>
</reference>
<dbReference type="KEGG" id="surl:BI350_11660"/>
<dbReference type="Proteomes" id="UP000185746">
    <property type="component" value="Chromosome"/>
</dbReference>
<name>A0A1D8JHD7_9BACL</name>
<organism evidence="1 2">
    <name type="scientific">Sporosarcina ureilytica</name>
    <dbReference type="NCBI Taxonomy" id="298596"/>
    <lineage>
        <taxon>Bacteria</taxon>
        <taxon>Bacillati</taxon>
        <taxon>Bacillota</taxon>
        <taxon>Bacilli</taxon>
        <taxon>Bacillales</taxon>
        <taxon>Caryophanaceae</taxon>
        <taxon>Sporosarcina</taxon>
    </lineage>
</organism>
<gene>
    <name evidence="1" type="ORF">BI350_11660</name>
</gene>
<accession>A0A1D8JHD7</accession>